<dbReference type="EMBL" id="ABOX02000002">
    <property type="protein sequence ID" value="EEF63129.1"/>
    <property type="molecule type" value="Genomic_DNA"/>
</dbReference>
<feature type="chain" id="PRO_5002894250" evidence="1">
    <location>
        <begin position="23"/>
        <end position="154"/>
    </location>
</feature>
<protein>
    <submittedName>
        <fullName evidence="2">Uncharacterized protein</fullName>
    </submittedName>
</protein>
<gene>
    <name evidence="2" type="ORF">Cflav_PD5764</name>
</gene>
<evidence type="ECO:0000256" key="1">
    <source>
        <dbReference type="SAM" id="SignalP"/>
    </source>
</evidence>
<name>B9XAU4_PEDPL</name>
<evidence type="ECO:0000313" key="3">
    <source>
        <dbReference type="Proteomes" id="UP000003688"/>
    </source>
</evidence>
<proteinExistence type="predicted"/>
<keyword evidence="3" id="KW-1185">Reference proteome</keyword>
<sequence precursor="true">MNSSACMRVVTFLVLLVFTGHAEERSPDGMIPVAKFVVSAPASGKYVPWRDPKDSPKWYAGELVVISESSFHYSQFSDAIDPNRPERDYSGKLSVFKDHIYLDHPGVPFPYRISGVADGVQVLLTWEGYEQWKRTKKVFELNLLYLEKTPKPKK</sequence>
<feature type="signal peptide" evidence="1">
    <location>
        <begin position="1"/>
        <end position="22"/>
    </location>
</feature>
<organism evidence="2 3">
    <name type="scientific">Pedosphaera parvula (strain Ellin514)</name>
    <dbReference type="NCBI Taxonomy" id="320771"/>
    <lineage>
        <taxon>Bacteria</taxon>
        <taxon>Pseudomonadati</taxon>
        <taxon>Verrucomicrobiota</taxon>
        <taxon>Pedosphaerae</taxon>
        <taxon>Pedosphaerales</taxon>
        <taxon>Pedosphaeraceae</taxon>
        <taxon>Pedosphaera</taxon>
    </lineage>
</organism>
<keyword evidence="1" id="KW-0732">Signal</keyword>
<dbReference type="Proteomes" id="UP000003688">
    <property type="component" value="Unassembled WGS sequence"/>
</dbReference>
<dbReference type="AlphaFoldDB" id="B9XAU4"/>
<reference evidence="2 3" key="1">
    <citation type="journal article" date="2011" name="J. Bacteriol.">
        <title>Genome sequence of 'Pedosphaera parvula' Ellin514, an aerobic Verrucomicrobial isolate from pasture soil.</title>
        <authorList>
            <person name="Kant R."/>
            <person name="van Passel M.W."/>
            <person name="Sangwan P."/>
            <person name="Palva A."/>
            <person name="Lucas S."/>
            <person name="Copeland A."/>
            <person name="Lapidus A."/>
            <person name="Glavina Del Rio T."/>
            <person name="Dalin E."/>
            <person name="Tice H."/>
            <person name="Bruce D."/>
            <person name="Goodwin L."/>
            <person name="Pitluck S."/>
            <person name="Chertkov O."/>
            <person name="Larimer F.W."/>
            <person name="Land M.L."/>
            <person name="Hauser L."/>
            <person name="Brettin T.S."/>
            <person name="Detter J.C."/>
            <person name="Han S."/>
            <person name="de Vos W.M."/>
            <person name="Janssen P.H."/>
            <person name="Smidt H."/>
        </authorList>
    </citation>
    <scope>NUCLEOTIDE SEQUENCE [LARGE SCALE GENOMIC DNA]</scope>
    <source>
        <strain evidence="2 3">Ellin514</strain>
    </source>
</reference>
<accession>B9XAU4</accession>
<evidence type="ECO:0000313" key="2">
    <source>
        <dbReference type="EMBL" id="EEF63129.1"/>
    </source>
</evidence>
<dbReference type="STRING" id="320771.Cflav_PD5764"/>
<comment type="caution">
    <text evidence="2">The sequence shown here is derived from an EMBL/GenBank/DDBJ whole genome shotgun (WGS) entry which is preliminary data.</text>
</comment>